<dbReference type="InterPro" id="IPR016181">
    <property type="entry name" value="Acyl_CoA_acyltransferase"/>
</dbReference>
<feature type="domain" description="N-acetyltransferase" evidence="1">
    <location>
        <begin position="9"/>
        <end position="173"/>
    </location>
</feature>
<keyword evidence="2" id="KW-0808">Transferase</keyword>
<dbReference type="RefSeq" id="WP_141366701.1">
    <property type="nucleotide sequence ID" value="NZ_BAAAJL010000010.1"/>
</dbReference>
<keyword evidence="3" id="KW-1185">Reference proteome</keyword>
<dbReference type="AlphaFoldDB" id="A0A4Y4DUG1"/>
<dbReference type="PANTHER" id="PTHR43792">
    <property type="entry name" value="GNAT FAMILY, PUTATIVE (AFU_ORTHOLOGUE AFUA_3G00765)-RELATED-RELATED"/>
    <property type="match status" value="1"/>
</dbReference>
<dbReference type="Proteomes" id="UP000316612">
    <property type="component" value="Unassembled WGS sequence"/>
</dbReference>
<dbReference type="CDD" id="cd04301">
    <property type="entry name" value="NAT_SF"/>
    <property type="match status" value="1"/>
</dbReference>
<dbReference type="GO" id="GO:0016747">
    <property type="term" value="F:acyltransferase activity, transferring groups other than amino-acyl groups"/>
    <property type="evidence" value="ECO:0007669"/>
    <property type="project" value="InterPro"/>
</dbReference>
<protein>
    <submittedName>
        <fullName evidence="2">N-acetyltransferase</fullName>
    </submittedName>
</protein>
<evidence type="ECO:0000313" key="2">
    <source>
        <dbReference type="EMBL" id="GED07514.1"/>
    </source>
</evidence>
<dbReference type="InterPro" id="IPR051531">
    <property type="entry name" value="N-acetyltransferase"/>
</dbReference>
<dbReference type="PANTHER" id="PTHR43792:SF1">
    <property type="entry name" value="N-ACETYLTRANSFERASE DOMAIN-CONTAINING PROTEIN"/>
    <property type="match status" value="1"/>
</dbReference>
<evidence type="ECO:0000313" key="3">
    <source>
        <dbReference type="Proteomes" id="UP000316612"/>
    </source>
</evidence>
<gene>
    <name evidence="2" type="ORF">AUR04nite_30460</name>
</gene>
<reference evidence="2 3" key="1">
    <citation type="submission" date="2019-06" db="EMBL/GenBank/DDBJ databases">
        <title>Whole genome shotgun sequence of Glutamicibacter uratoxydans NBRC 15515.</title>
        <authorList>
            <person name="Hosoyama A."/>
            <person name="Uohara A."/>
            <person name="Ohji S."/>
            <person name="Ichikawa N."/>
        </authorList>
    </citation>
    <scope>NUCLEOTIDE SEQUENCE [LARGE SCALE GENOMIC DNA]</scope>
    <source>
        <strain evidence="2 3">NBRC 15515</strain>
    </source>
</reference>
<dbReference type="SUPFAM" id="SSF55729">
    <property type="entry name" value="Acyl-CoA N-acyltransferases (Nat)"/>
    <property type="match status" value="1"/>
</dbReference>
<proteinExistence type="predicted"/>
<dbReference type="InterPro" id="IPR000182">
    <property type="entry name" value="GNAT_dom"/>
</dbReference>
<name>A0A4Y4DUG1_GLUUR</name>
<sequence>MKVLATRRLMLRAWEQADADFLFSLESLPETVRYLGSESRVMASLEEARASIVRRRAVDAPGQGIWAIEIRGSGELAGNLLCKPVGTPSVDGAETIEIGWHLHPDAQGRGYAVEAAQAVIDYAHSRGITTLSAFVDPLNNASIKVCERLGMASQGLTEEVYGQSMLCFQHTKDLSSGKESE</sequence>
<dbReference type="EMBL" id="BJNY01000021">
    <property type="protein sequence ID" value="GED07514.1"/>
    <property type="molecule type" value="Genomic_DNA"/>
</dbReference>
<organism evidence="2 3">
    <name type="scientific">Glutamicibacter uratoxydans</name>
    <name type="common">Arthrobacter uratoxydans</name>
    <dbReference type="NCBI Taxonomy" id="43667"/>
    <lineage>
        <taxon>Bacteria</taxon>
        <taxon>Bacillati</taxon>
        <taxon>Actinomycetota</taxon>
        <taxon>Actinomycetes</taxon>
        <taxon>Micrococcales</taxon>
        <taxon>Micrococcaceae</taxon>
        <taxon>Glutamicibacter</taxon>
    </lineage>
</organism>
<dbReference type="PROSITE" id="PS51186">
    <property type="entry name" value="GNAT"/>
    <property type="match status" value="1"/>
</dbReference>
<accession>A0A4Y4DUG1</accession>
<dbReference type="Pfam" id="PF13302">
    <property type="entry name" value="Acetyltransf_3"/>
    <property type="match status" value="1"/>
</dbReference>
<evidence type="ECO:0000259" key="1">
    <source>
        <dbReference type="PROSITE" id="PS51186"/>
    </source>
</evidence>
<dbReference type="OrthoDB" id="3533156at2"/>
<dbReference type="Gene3D" id="3.40.630.30">
    <property type="match status" value="1"/>
</dbReference>
<comment type="caution">
    <text evidence="2">The sequence shown here is derived from an EMBL/GenBank/DDBJ whole genome shotgun (WGS) entry which is preliminary data.</text>
</comment>